<sequence length="218" mass="23960">MLRLRCLPKSTPGTSRPRLDATKLCRVTVITKNMVQLHTQIVVQTVNYVCVTLANTGCHGWNNSSTTYTQAERTAASWHQMSKSALEPEHDKFASLIAYHLQQLVSSDKYGVSRQAAVVEVTVRALMEAALGLAPSIQVDKVASADPLTLAEAALGREEGEEEEKRKREEEGRGGGGEEEERGGGGRRRREKEEGEKGKKEEKEEEGEKGPDEGREGV</sequence>
<gene>
    <name evidence="2" type="ORF">AK812_SmicGene6120</name>
</gene>
<organism evidence="2 3">
    <name type="scientific">Symbiodinium microadriaticum</name>
    <name type="common">Dinoflagellate</name>
    <name type="synonym">Zooxanthella microadriatica</name>
    <dbReference type="NCBI Taxonomy" id="2951"/>
    <lineage>
        <taxon>Eukaryota</taxon>
        <taxon>Sar</taxon>
        <taxon>Alveolata</taxon>
        <taxon>Dinophyceae</taxon>
        <taxon>Suessiales</taxon>
        <taxon>Symbiodiniaceae</taxon>
        <taxon>Symbiodinium</taxon>
    </lineage>
</organism>
<accession>A0A1Q9ES26</accession>
<proteinExistence type="predicted"/>
<keyword evidence="3" id="KW-1185">Reference proteome</keyword>
<feature type="compositionally biased region" description="Basic and acidic residues" evidence="1">
    <location>
        <begin position="191"/>
        <end position="218"/>
    </location>
</feature>
<feature type="compositionally biased region" description="Basic and acidic residues" evidence="1">
    <location>
        <begin position="155"/>
        <end position="173"/>
    </location>
</feature>
<reference evidence="2 3" key="1">
    <citation type="submission" date="2016-02" db="EMBL/GenBank/DDBJ databases">
        <title>Genome analysis of coral dinoflagellate symbionts highlights evolutionary adaptations to a symbiotic lifestyle.</title>
        <authorList>
            <person name="Aranda M."/>
            <person name="Li Y."/>
            <person name="Liew Y.J."/>
            <person name="Baumgarten S."/>
            <person name="Simakov O."/>
            <person name="Wilson M."/>
            <person name="Piel J."/>
            <person name="Ashoor H."/>
            <person name="Bougouffa S."/>
            <person name="Bajic V.B."/>
            <person name="Ryu T."/>
            <person name="Ravasi T."/>
            <person name="Bayer T."/>
            <person name="Micklem G."/>
            <person name="Kim H."/>
            <person name="Bhak J."/>
            <person name="Lajeunesse T.C."/>
            <person name="Voolstra C.R."/>
        </authorList>
    </citation>
    <scope>NUCLEOTIDE SEQUENCE [LARGE SCALE GENOMIC DNA]</scope>
    <source>
        <strain evidence="2 3">CCMP2467</strain>
    </source>
</reference>
<feature type="region of interest" description="Disordered" evidence="1">
    <location>
        <begin position="153"/>
        <end position="218"/>
    </location>
</feature>
<evidence type="ECO:0000313" key="2">
    <source>
        <dbReference type="EMBL" id="OLQ10188.1"/>
    </source>
</evidence>
<protein>
    <submittedName>
        <fullName evidence="2">Uncharacterized protein</fullName>
    </submittedName>
</protein>
<comment type="caution">
    <text evidence="2">The sequence shown here is derived from an EMBL/GenBank/DDBJ whole genome shotgun (WGS) entry which is preliminary data.</text>
</comment>
<dbReference type="AlphaFoldDB" id="A0A1Q9ES26"/>
<evidence type="ECO:0000256" key="1">
    <source>
        <dbReference type="SAM" id="MobiDB-lite"/>
    </source>
</evidence>
<dbReference type="EMBL" id="LSRX01000082">
    <property type="protein sequence ID" value="OLQ10188.1"/>
    <property type="molecule type" value="Genomic_DNA"/>
</dbReference>
<name>A0A1Q9ES26_SYMMI</name>
<evidence type="ECO:0000313" key="3">
    <source>
        <dbReference type="Proteomes" id="UP000186817"/>
    </source>
</evidence>
<dbReference type="Proteomes" id="UP000186817">
    <property type="component" value="Unassembled WGS sequence"/>
</dbReference>